<organism evidence="3 4">
    <name type="scientific">Pontibacter flavimaris</name>
    <dbReference type="NCBI Taxonomy" id="1797110"/>
    <lineage>
        <taxon>Bacteria</taxon>
        <taxon>Pseudomonadati</taxon>
        <taxon>Bacteroidota</taxon>
        <taxon>Cytophagia</taxon>
        <taxon>Cytophagales</taxon>
        <taxon>Hymenobacteraceae</taxon>
        <taxon>Pontibacter</taxon>
    </lineage>
</organism>
<feature type="transmembrane region" description="Helical" evidence="1">
    <location>
        <begin position="12"/>
        <end position="36"/>
    </location>
</feature>
<keyword evidence="1" id="KW-1133">Transmembrane helix</keyword>
<feature type="transmembrane region" description="Helical" evidence="1">
    <location>
        <begin position="51"/>
        <end position="70"/>
    </location>
</feature>
<dbReference type="AlphaFoldDB" id="A0A1Q5PEH6"/>
<evidence type="ECO:0000256" key="1">
    <source>
        <dbReference type="SAM" id="Phobius"/>
    </source>
</evidence>
<dbReference type="Proteomes" id="UP000186551">
    <property type="component" value="Unassembled WGS sequence"/>
</dbReference>
<evidence type="ECO:0000259" key="2">
    <source>
        <dbReference type="Pfam" id="PF20016"/>
    </source>
</evidence>
<gene>
    <name evidence="3" type="ORF">A3841_12235</name>
</gene>
<name>A0A1Q5PEH6_9BACT</name>
<comment type="caution">
    <text evidence="3">The sequence shown here is derived from an EMBL/GenBank/DDBJ whole genome shotgun (WGS) entry which is preliminary data.</text>
</comment>
<evidence type="ECO:0000313" key="4">
    <source>
        <dbReference type="Proteomes" id="UP000186551"/>
    </source>
</evidence>
<keyword evidence="4" id="KW-1185">Reference proteome</keyword>
<keyword evidence="1" id="KW-0812">Transmembrane</keyword>
<proteinExistence type="predicted"/>
<accession>A0A1Q5PEH6</accession>
<reference evidence="3 4" key="1">
    <citation type="submission" date="2016-03" db="EMBL/GenBank/DDBJ databases">
        <title>Genome sequence of Pontibacter sp. nov., of the family cytophagaceae, isolated from marine sediment of the Yellow Sea, China.</title>
        <authorList>
            <person name="Zhang G."/>
            <person name="Zhang R."/>
        </authorList>
    </citation>
    <scope>NUCLEOTIDE SEQUENCE [LARGE SCALE GENOMIC DNA]</scope>
    <source>
        <strain evidence="3 4">S10-8</strain>
    </source>
</reference>
<keyword evidence="1" id="KW-0472">Membrane</keyword>
<dbReference type="OrthoDB" id="2606558at2"/>
<evidence type="ECO:0000313" key="3">
    <source>
        <dbReference type="EMBL" id="OKL40626.1"/>
    </source>
</evidence>
<sequence>MRYIFNSITSKAYWRYIFSIDGLKSILAIFGLLWLLIETLDFFNVYTRDQYASYAFFFFIIISILISILLRRPIKSFSISFPEYDFCIDVRIVDLFDISGAAMISTNTLFEADVAGGKIAVNSLQGQFTAKYFTGNQNELIKKIQEGLDVINLTSPYPMGTTIPIHTHGKTFYFTAMANIGEGGNASSSISDVNIALNGLWNHVRENGELQELSVPVIGTGRGRIKISRKKMIAVIAESFVKESTKNKITEKLIIAIRPEDAENFGINLYDIKDHLIHVLK</sequence>
<feature type="domain" description="Thoeris protein ThsA Macro" evidence="2">
    <location>
        <begin position="88"/>
        <end position="258"/>
    </location>
</feature>
<dbReference type="RefSeq" id="WP_073851247.1">
    <property type="nucleotide sequence ID" value="NZ_LVWA01000004.1"/>
</dbReference>
<dbReference type="EMBL" id="LVWA01000004">
    <property type="protein sequence ID" value="OKL40626.1"/>
    <property type="molecule type" value="Genomic_DNA"/>
</dbReference>
<protein>
    <recommendedName>
        <fullName evidence="2">Thoeris protein ThsA Macro domain-containing protein</fullName>
    </recommendedName>
</protein>
<dbReference type="Pfam" id="PF20016">
    <property type="entry name" value="ThsA_Macro"/>
    <property type="match status" value="1"/>
</dbReference>
<dbReference type="InterPro" id="IPR045535">
    <property type="entry name" value="ThsA_Macro"/>
</dbReference>